<evidence type="ECO:0000256" key="1">
    <source>
        <dbReference type="SAM" id="Phobius"/>
    </source>
</evidence>
<sequence length="75" mass="8934">MFRNIIDRFSRWFNDLRGDRPVFYFFGFCLVFLALLWLCVRYVRFDGKTYNNRLPGNIGKPSGLLPTDSLTLKKH</sequence>
<dbReference type="Proteomes" id="UP000622475">
    <property type="component" value="Unassembled WGS sequence"/>
</dbReference>
<proteinExistence type="predicted"/>
<dbReference type="AlphaFoldDB" id="A0A929L022"/>
<name>A0A929L022_9SPHI</name>
<evidence type="ECO:0000313" key="2">
    <source>
        <dbReference type="EMBL" id="MBE9663113.1"/>
    </source>
</evidence>
<keyword evidence="1" id="KW-1133">Transmembrane helix</keyword>
<comment type="caution">
    <text evidence="2">The sequence shown here is derived from an EMBL/GenBank/DDBJ whole genome shotgun (WGS) entry which is preliminary data.</text>
</comment>
<protein>
    <submittedName>
        <fullName evidence="2">Uncharacterized protein</fullName>
    </submittedName>
</protein>
<reference evidence="2" key="1">
    <citation type="submission" date="2020-10" db="EMBL/GenBank/DDBJ databases">
        <title>Mucilaginibacter mali sp. nov., isolated from rhizosphere soil of apple orchard.</title>
        <authorList>
            <person name="Lee J.-S."/>
            <person name="Kim H.S."/>
            <person name="Kim J.-S."/>
        </authorList>
    </citation>
    <scope>NUCLEOTIDE SEQUENCE</scope>
    <source>
        <strain evidence="2">KCTC 22746</strain>
    </source>
</reference>
<dbReference type="EMBL" id="JADFFL010000005">
    <property type="protein sequence ID" value="MBE9663113.1"/>
    <property type="molecule type" value="Genomic_DNA"/>
</dbReference>
<keyword evidence="3" id="KW-1185">Reference proteome</keyword>
<gene>
    <name evidence="2" type="ORF">IRJ16_14585</name>
</gene>
<keyword evidence="1" id="KW-0472">Membrane</keyword>
<dbReference type="RefSeq" id="WP_194112340.1">
    <property type="nucleotide sequence ID" value="NZ_JADFFL010000005.1"/>
</dbReference>
<organism evidence="2 3">
    <name type="scientific">Mucilaginibacter myungsuensis</name>
    <dbReference type="NCBI Taxonomy" id="649104"/>
    <lineage>
        <taxon>Bacteria</taxon>
        <taxon>Pseudomonadati</taxon>
        <taxon>Bacteroidota</taxon>
        <taxon>Sphingobacteriia</taxon>
        <taxon>Sphingobacteriales</taxon>
        <taxon>Sphingobacteriaceae</taxon>
        <taxon>Mucilaginibacter</taxon>
    </lineage>
</organism>
<feature type="transmembrane region" description="Helical" evidence="1">
    <location>
        <begin position="22"/>
        <end position="43"/>
    </location>
</feature>
<accession>A0A929L022</accession>
<evidence type="ECO:0000313" key="3">
    <source>
        <dbReference type="Proteomes" id="UP000622475"/>
    </source>
</evidence>
<keyword evidence="1" id="KW-0812">Transmembrane</keyword>